<dbReference type="InterPro" id="IPR040366">
    <property type="entry name" value="Nab2/ZC3H14"/>
</dbReference>
<evidence type="ECO:0000256" key="10">
    <source>
        <dbReference type="SAM" id="MobiDB-lite"/>
    </source>
</evidence>
<evidence type="ECO:0000313" key="12">
    <source>
        <dbReference type="EMBL" id="CAK9264965.1"/>
    </source>
</evidence>
<evidence type="ECO:0000313" key="13">
    <source>
        <dbReference type="Proteomes" id="UP001497444"/>
    </source>
</evidence>
<organism evidence="12 13">
    <name type="scientific">Sphagnum jensenii</name>
    <dbReference type="NCBI Taxonomy" id="128206"/>
    <lineage>
        <taxon>Eukaryota</taxon>
        <taxon>Viridiplantae</taxon>
        <taxon>Streptophyta</taxon>
        <taxon>Embryophyta</taxon>
        <taxon>Bryophyta</taxon>
        <taxon>Sphagnophytina</taxon>
        <taxon>Sphagnopsida</taxon>
        <taxon>Sphagnales</taxon>
        <taxon>Sphagnaceae</taxon>
        <taxon>Sphagnum</taxon>
    </lineage>
</organism>
<dbReference type="Pfam" id="PF00076">
    <property type="entry name" value="RRM_1"/>
    <property type="match status" value="1"/>
</dbReference>
<dbReference type="Gene3D" id="3.30.70.330">
    <property type="match status" value="1"/>
</dbReference>
<feature type="domain" description="RRM" evidence="11">
    <location>
        <begin position="508"/>
        <end position="585"/>
    </location>
</feature>
<evidence type="ECO:0000256" key="8">
    <source>
        <dbReference type="PROSITE-ProRule" id="PRU00176"/>
    </source>
</evidence>
<dbReference type="InterPro" id="IPR000504">
    <property type="entry name" value="RRM_dom"/>
</dbReference>
<protein>
    <recommendedName>
        <fullName evidence="11">RRM domain-containing protein</fullName>
    </recommendedName>
</protein>
<dbReference type="PANTHER" id="PTHR14738">
    <property type="entry name" value="ZINC FINGER CCCH DOMAIN-CONTAINING PROTEIN 14"/>
    <property type="match status" value="1"/>
</dbReference>
<keyword evidence="5" id="KW-0863">Zinc-finger</keyword>
<dbReference type="SMART" id="SM00360">
    <property type="entry name" value="RRM"/>
    <property type="match status" value="1"/>
</dbReference>
<evidence type="ECO:0000256" key="3">
    <source>
        <dbReference type="ARBA" id="ARBA00022723"/>
    </source>
</evidence>
<dbReference type="InterPro" id="IPR002483">
    <property type="entry name" value="PWI_dom"/>
</dbReference>
<dbReference type="SUPFAM" id="SSF54928">
    <property type="entry name" value="RNA-binding domain, RBD"/>
    <property type="match status" value="1"/>
</dbReference>
<evidence type="ECO:0000256" key="5">
    <source>
        <dbReference type="ARBA" id="ARBA00022771"/>
    </source>
</evidence>
<comment type="similarity">
    <text evidence="2">Belongs to the ZC3H14 family.</text>
</comment>
<feature type="region of interest" description="Disordered" evidence="10">
    <location>
        <begin position="165"/>
        <end position="189"/>
    </location>
</feature>
<dbReference type="Proteomes" id="UP001497444">
    <property type="component" value="Chromosome 17"/>
</dbReference>
<proteinExistence type="inferred from homology"/>
<keyword evidence="4" id="KW-0677">Repeat</keyword>
<feature type="compositionally biased region" description="Basic and acidic residues" evidence="10">
    <location>
        <begin position="175"/>
        <end position="189"/>
    </location>
</feature>
<dbReference type="InterPro" id="IPR012677">
    <property type="entry name" value="Nucleotide-bd_a/b_plait_sf"/>
</dbReference>
<reference evidence="12" key="1">
    <citation type="submission" date="2024-02" db="EMBL/GenBank/DDBJ databases">
        <authorList>
            <consortium name="ELIXIR-Norway"/>
            <consortium name="Elixir Norway"/>
        </authorList>
    </citation>
    <scope>NUCLEOTIDE SEQUENCE</scope>
</reference>
<evidence type="ECO:0000259" key="11">
    <source>
        <dbReference type="PROSITE" id="PS50102"/>
    </source>
</evidence>
<evidence type="ECO:0000256" key="6">
    <source>
        <dbReference type="ARBA" id="ARBA00022833"/>
    </source>
</evidence>
<name>A0ABP0WDP3_9BRYO</name>
<dbReference type="Pfam" id="PF01480">
    <property type="entry name" value="PWI"/>
    <property type="match status" value="1"/>
</dbReference>
<feature type="coiled-coil region" evidence="9">
    <location>
        <begin position="457"/>
        <end position="484"/>
    </location>
</feature>
<keyword evidence="9" id="KW-0175">Coiled coil</keyword>
<dbReference type="PROSITE" id="PS50102">
    <property type="entry name" value="RRM"/>
    <property type="match status" value="1"/>
</dbReference>
<comment type="subcellular location">
    <subcellularLocation>
        <location evidence="1">Nucleus</location>
    </subcellularLocation>
</comment>
<dbReference type="InterPro" id="IPR035979">
    <property type="entry name" value="RBD_domain_sf"/>
</dbReference>
<accession>A0ABP0WDP3</accession>
<dbReference type="EMBL" id="OZ020112">
    <property type="protein sequence ID" value="CAK9264965.1"/>
    <property type="molecule type" value="Genomic_DNA"/>
</dbReference>
<evidence type="ECO:0000256" key="9">
    <source>
        <dbReference type="SAM" id="Coils"/>
    </source>
</evidence>
<keyword evidence="6" id="KW-0862">Zinc</keyword>
<keyword evidence="13" id="KW-1185">Reference proteome</keyword>
<dbReference type="Gene3D" id="1.20.1390.10">
    <property type="entry name" value="PWI domain"/>
    <property type="match status" value="1"/>
</dbReference>
<dbReference type="PANTHER" id="PTHR14738:SF29">
    <property type="entry name" value="ZINC FINGER CCCH DOMAIN-CONTAINING PROTEIN 14"/>
    <property type="match status" value="1"/>
</dbReference>
<evidence type="ECO:0000256" key="7">
    <source>
        <dbReference type="ARBA" id="ARBA00023242"/>
    </source>
</evidence>
<keyword evidence="3" id="KW-0479">Metal-binding</keyword>
<evidence type="ECO:0000256" key="4">
    <source>
        <dbReference type="ARBA" id="ARBA00022737"/>
    </source>
</evidence>
<evidence type="ECO:0000256" key="1">
    <source>
        <dbReference type="ARBA" id="ARBA00004123"/>
    </source>
</evidence>
<keyword evidence="8" id="KW-0694">RNA-binding</keyword>
<evidence type="ECO:0000256" key="2">
    <source>
        <dbReference type="ARBA" id="ARBA00008423"/>
    </source>
</evidence>
<sequence>MEAVAKFTLDVSSQEAAELRAAVKTKLSELIGNDTDDVLVEYVVVLVSHGKQQSQAIVDLEAFLGDESTAFVTWLWDHLTTNKHLYMCTKEDNHLSMDAGDEDVQLVMEIEPETKQLVTFLASYSSDLTLASVIAVDEGATAVFDTETEDGAAAFKGMRSESQLEVGHHSMKRGQHGEKSYRSESKRVRSPEIWTRKGRGRPDMIEMSPPDVKASRRLLISAVREAVAGSALLASSRSATQKAESALKHLPSVVSTDVDVQERGIEMVDADANMRNMQIPDVSLESQIQQRPTSVWDRLGVKDNERLSKDEFLGRVVRDDDMGEGETHKVSADGARIGAEYSEYTPRRRKVPERKNRNGRMDHVYLGGKHQNYNSGLEENGQLLGSALNASLEQGLPLQTDTYSRSQMWVDSHPLESYNPAYNVHGMNDNGIIAKREFEEADDGKTGFYSQLNPNDVVEMKKRLRQVQLEMTKLRARQAEVSKEVQNAPISGVRPLPVQPSQEDINARSIFVSNVHFAATKAALSVHFGDCGEIVRVTLLGDVATGKPKGSAYVEFSTKEAVEKALALNESSLLSRTLKVVRKDAAAVEMITLPIVRAPMQRPHQRPFSRDSLLRGKLHMLQRPAGIGKPFSGTSHLQWKREESLTGASPKDAVATAIGERFGHGPMRMTRSLSYVRVAPYAMH</sequence>
<keyword evidence="7" id="KW-0539">Nucleus</keyword>
<gene>
    <name evidence="12" type="ORF">CSSPJE1EN1_LOCUS10443</name>
</gene>